<protein>
    <recommendedName>
        <fullName evidence="1">DNA (cytosine-5-)-methyltransferase</fullName>
        <ecNumber evidence="1">2.1.1.37</ecNumber>
    </recommendedName>
</protein>
<evidence type="ECO:0000313" key="5">
    <source>
        <dbReference type="EMBL" id="MFC3002940.1"/>
    </source>
</evidence>
<evidence type="ECO:0000256" key="1">
    <source>
        <dbReference type="ARBA" id="ARBA00011975"/>
    </source>
</evidence>
<name>A0ABV7C3X8_9PROT</name>
<comment type="caution">
    <text evidence="5">The sequence shown here is derived from an EMBL/GenBank/DDBJ whole genome shotgun (WGS) entry which is preliminary data.</text>
</comment>
<keyword evidence="3" id="KW-0808">Transferase</keyword>
<accession>A0ABV7C3X8</accession>
<evidence type="ECO:0000256" key="3">
    <source>
        <dbReference type="ARBA" id="ARBA00022679"/>
    </source>
</evidence>
<dbReference type="Pfam" id="PF00145">
    <property type="entry name" value="DNA_methylase"/>
    <property type="match status" value="2"/>
</dbReference>
<keyword evidence="4" id="KW-0949">S-adenosyl-L-methionine</keyword>
<keyword evidence="2 5" id="KW-0489">Methyltransferase</keyword>
<evidence type="ECO:0000313" key="6">
    <source>
        <dbReference type="Proteomes" id="UP001595420"/>
    </source>
</evidence>
<dbReference type="PANTHER" id="PTHR46098:SF1">
    <property type="entry name" value="TRNA (CYTOSINE(38)-C(5))-METHYLTRANSFERASE"/>
    <property type="match status" value="1"/>
</dbReference>
<organism evidence="5 6">
    <name type="scientific">Falsiroseomonas tokyonensis</name>
    <dbReference type="NCBI Taxonomy" id="430521"/>
    <lineage>
        <taxon>Bacteria</taxon>
        <taxon>Pseudomonadati</taxon>
        <taxon>Pseudomonadota</taxon>
        <taxon>Alphaproteobacteria</taxon>
        <taxon>Acetobacterales</taxon>
        <taxon>Roseomonadaceae</taxon>
        <taxon>Falsiroseomonas</taxon>
    </lineage>
</organism>
<reference evidence="6" key="1">
    <citation type="journal article" date="2019" name="Int. J. Syst. Evol. Microbiol.">
        <title>The Global Catalogue of Microorganisms (GCM) 10K type strain sequencing project: providing services to taxonomists for standard genome sequencing and annotation.</title>
        <authorList>
            <consortium name="The Broad Institute Genomics Platform"/>
            <consortium name="The Broad Institute Genome Sequencing Center for Infectious Disease"/>
            <person name="Wu L."/>
            <person name="Ma J."/>
        </authorList>
    </citation>
    <scope>NUCLEOTIDE SEQUENCE [LARGE SCALE GENOMIC DNA]</scope>
    <source>
        <strain evidence="6">CGMCC 1.16855</strain>
    </source>
</reference>
<dbReference type="GO" id="GO:0008168">
    <property type="term" value="F:methyltransferase activity"/>
    <property type="evidence" value="ECO:0007669"/>
    <property type="project" value="UniProtKB-KW"/>
</dbReference>
<dbReference type="RefSeq" id="WP_216839224.1">
    <property type="nucleotide sequence ID" value="NZ_JAFNJS010000008.1"/>
</dbReference>
<keyword evidence="6" id="KW-1185">Reference proteome</keyword>
<dbReference type="PANTHER" id="PTHR46098">
    <property type="entry name" value="TRNA (CYTOSINE(38)-C(5))-METHYLTRANSFERASE"/>
    <property type="match status" value="1"/>
</dbReference>
<dbReference type="EMBL" id="JBHRSB010000008">
    <property type="protein sequence ID" value="MFC3002940.1"/>
    <property type="molecule type" value="Genomic_DNA"/>
</dbReference>
<dbReference type="EC" id="2.1.1.37" evidence="1"/>
<evidence type="ECO:0000256" key="4">
    <source>
        <dbReference type="ARBA" id="ARBA00022691"/>
    </source>
</evidence>
<gene>
    <name evidence="5" type="ORF">ACFOD3_23780</name>
</gene>
<sequence length="557" mass="60183">MNAIGARLGRRRTPLASSQWPLDGGITVVLFAGLGGACAGLEEAGCPVQVANNHDDVALAAHAALHPHTRHVRGDIFDVDPIAATSGRRVRVLWASPDCRDHSVAKGGAPRSPRVRSLPWQACRWAGKTQPEVIFLENVREIRGWGPLVAKRCRQTGRVMKADGTVAAPGERVPVREQMLVRDTARLGRSFRRWVRHLRRLGYAYEDRDLNCADYGIPTSRRRFFAVARRDGLPIAWPARTHAPREQAKAMDLAPWVAASTIIDWSLPLPSIFDRKRPLAPATERRIATGLRRFVLDNPQPFLVPLTHSGAPRIYPAGYIPLPTITTAHRGEVAVVAPVMVQTGYGERAGQAPRALDLAQPIGTQVGANKFAIAAAWMAQHNLGAVGVRADAPLSTLTTAGTQQQLAAGFLTKFQQNSVGQKPTAPLDTVMAGATRFAAVAAFLTKYYGEGGTAQGCDEALHTVSTKARFGVVTVTIQGEPYVVADIGMRMLEPSEAAAAHELTLPREIVVDGRRRPLTKTEAMRLIGNSVPKRMARLLAEANVVHALAAPGRRSAA</sequence>
<proteinExistence type="predicted"/>
<dbReference type="InterPro" id="IPR050750">
    <property type="entry name" value="C5-MTase"/>
</dbReference>
<dbReference type="Proteomes" id="UP001595420">
    <property type="component" value="Unassembled WGS sequence"/>
</dbReference>
<evidence type="ECO:0000256" key="2">
    <source>
        <dbReference type="ARBA" id="ARBA00022603"/>
    </source>
</evidence>
<dbReference type="GO" id="GO:0032259">
    <property type="term" value="P:methylation"/>
    <property type="evidence" value="ECO:0007669"/>
    <property type="project" value="UniProtKB-KW"/>
</dbReference>
<dbReference type="InterPro" id="IPR001525">
    <property type="entry name" value="C5_MeTfrase"/>
</dbReference>